<dbReference type="SUPFAM" id="SSF50249">
    <property type="entry name" value="Nucleic acid-binding proteins"/>
    <property type="match status" value="2"/>
</dbReference>
<evidence type="ECO:0000259" key="9">
    <source>
        <dbReference type="Pfam" id="PF16686"/>
    </source>
</evidence>
<dbReference type="InterPro" id="IPR028389">
    <property type="entry name" value="POT1"/>
</dbReference>
<comment type="subcellular location">
    <subcellularLocation>
        <location evidence="2">Chromosome</location>
        <location evidence="2">Telomere</location>
    </subcellularLocation>
    <subcellularLocation>
        <location evidence="1">Nucleus</location>
    </subcellularLocation>
</comment>
<feature type="region of interest" description="Disordered" evidence="8">
    <location>
        <begin position="131"/>
        <end position="195"/>
    </location>
</feature>
<accession>A0A9P6W2B5</accession>
<keyword evidence="5" id="KW-0779">Telomere</keyword>
<evidence type="ECO:0000256" key="2">
    <source>
        <dbReference type="ARBA" id="ARBA00004574"/>
    </source>
</evidence>
<evidence type="ECO:0000256" key="6">
    <source>
        <dbReference type="ARBA" id="ARBA00023125"/>
    </source>
</evidence>
<dbReference type="GO" id="GO:0000783">
    <property type="term" value="C:nuclear telomere cap complex"/>
    <property type="evidence" value="ECO:0007669"/>
    <property type="project" value="TreeGrafter"/>
</dbReference>
<reference evidence="10 11" key="1">
    <citation type="submission" date="2020-11" db="EMBL/GenBank/DDBJ databases">
        <title>Kefir isolates.</title>
        <authorList>
            <person name="Marcisauskas S."/>
            <person name="Kim Y."/>
            <person name="Blasche S."/>
        </authorList>
    </citation>
    <scope>NUCLEOTIDE SEQUENCE [LARGE SCALE GENOMIC DNA]</scope>
    <source>
        <strain evidence="10 11">KR</strain>
    </source>
</reference>
<dbReference type="AlphaFoldDB" id="A0A9P6W2B5"/>
<keyword evidence="4" id="KW-0158">Chromosome</keyword>
<dbReference type="OrthoDB" id="2186770at2759"/>
<evidence type="ECO:0000256" key="3">
    <source>
        <dbReference type="ARBA" id="ARBA00008442"/>
    </source>
</evidence>
<dbReference type="GO" id="GO:0010521">
    <property type="term" value="F:telomerase inhibitor activity"/>
    <property type="evidence" value="ECO:0007669"/>
    <property type="project" value="TreeGrafter"/>
</dbReference>
<evidence type="ECO:0000256" key="5">
    <source>
        <dbReference type="ARBA" id="ARBA00022895"/>
    </source>
</evidence>
<comment type="similarity">
    <text evidence="3">Belongs to the telombin family.</text>
</comment>
<dbReference type="InterPro" id="IPR032042">
    <property type="entry name" value="POT1PC"/>
</dbReference>
<comment type="caution">
    <text evidence="10">The sequence shown here is derived from an EMBL/GenBank/DDBJ whole genome shotgun (WGS) entry which is preliminary data.</text>
</comment>
<dbReference type="PANTHER" id="PTHR14513">
    <property type="entry name" value="PROTECTION OF TELOMERES 1"/>
    <property type="match status" value="1"/>
</dbReference>
<proteinExistence type="inferred from homology"/>
<keyword evidence="11" id="KW-1185">Reference proteome</keyword>
<dbReference type="GO" id="GO:0098505">
    <property type="term" value="F:G-rich strand telomeric DNA binding"/>
    <property type="evidence" value="ECO:0007669"/>
    <property type="project" value="TreeGrafter"/>
</dbReference>
<keyword evidence="7" id="KW-0539">Nucleus</keyword>
<feature type="domain" description="Protection of telomeres protein 1 ssDNA-binding" evidence="9">
    <location>
        <begin position="491"/>
        <end position="637"/>
    </location>
</feature>
<organism evidence="10 11">
    <name type="scientific">Rhodotorula mucilaginosa</name>
    <name type="common">Yeast</name>
    <name type="synonym">Rhodotorula rubra</name>
    <dbReference type="NCBI Taxonomy" id="5537"/>
    <lineage>
        <taxon>Eukaryota</taxon>
        <taxon>Fungi</taxon>
        <taxon>Dikarya</taxon>
        <taxon>Basidiomycota</taxon>
        <taxon>Pucciniomycotina</taxon>
        <taxon>Microbotryomycetes</taxon>
        <taxon>Sporidiobolales</taxon>
        <taxon>Sporidiobolaceae</taxon>
        <taxon>Rhodotorula</taxon>
    </lineage>
</organism>
<protein>
    <recommendedName>
        <fullName evidence="9">Protection of telomeres protein 1 ssDNA-binding domain-containing protein</fullName>
    </recommendedName>
</protein>
<dbReference type="GO" id="GO:0032210">
    <property type="term" value="P:regulation of telomere maintenance via telomerase"/>
    <property type="evidence" value="ECO:0007669"/>
    <property type="project" value="TreeGrafter"/>
</dbReference>
<dbReference type="EMBL" id="PUHQ01000046">
    <property type="protein sequence ID" value="KAG0660268.1"/>
    <property type="molecule type" value="Genomic_DNA"/>
</dbReference>
<evidence type="ECO:0000256" key="7">
    <source>
        <dbReference type="ARBA" id="ARBA00023242"/>
    </source>
</evidence>
<sequence length="871" mass="95886">MALRSGTGDGGNRPSLTSRPLPSLLPNERLSSGVKLEGNLISIVPYDVSTRTCAFTIVQNSCRVKCMLKGPWSMAAPDYLRTKMNRAICIITDGTETVKVVSQERDRNGDPVMGGNQLGVSFENGISGYWRGEGGNGRKEPFHLKKSTARPHTTLELSSEPDRDSRPRYRQPPREATASALQERTNLQAPQVSTEAAKSSMEAFYKGLQVPTPMPDAGPLVGMVQVPIPQPDPREELANRRGPTKREAPNSSPSQTAAASSSGKVAAKRQRKEERTEWGFKTDSHTYHSLTDFVTKNPTPVDRKLGLNVIAVARTKYPPSQIKPNSDYGMWIELYDPTYTAPGGVTLRYYAYEDQFQQNSQILPTVRDGDILLVQRVNWAKDKQQFTAYKEKGEYFVLSPDELLKGSPLTVFTAPTLRAARITDAELGYARDLARWSRRNGLEQQIRGQAGTESGAANPSGPAIAPPAAVDVKLVSAALAKPRRGRPTLLVQDLMPDSFCDLYAEIVRWFIPPNAPRQLSRHECCTLYVTDYTPNSQMMDYQEDSRNGIPGQLVLQVSVWGAQCEPLLRFKDADLKGRIVHLRNIRPKTNDKGLLEATLFEDYKFADRRDVTFVGKNVATDAATKDWFEKLTARRKAFWSGTGPADGPAAIEPAHGTAAAAAPGAALPPANHAAPVNSLHSENAAEICDIRGMRILNSLADSVALDSPGTYRTRVRVVDHYPSQLEDWVFATCPVCRESLGRSELACISHGQASYRWMFLLALADENDASCQVQVMIDEPVVDGATETKIITGMSVQDAAQVRSGDSVALRRFRDEVLRGIVGSIPDAHRHKKPIEYGMAGPAWDVVVEADRGKEGAPVEWQFKPGKVTFW</sequence>
<name>A0A9P6W2B5_RHOMI</name>
<evidence type="ECO:0000256" key="8">
    <source>
        <dbReference type="SAM" id="MobiDB-lite"/>
    </source>
</evidence>
<evidence type="ECO:0000313" key="10">
    <source>
        <dbReference type="EMBL" id="KAG0660268.1"/>
    </source>
</evidence>
<dbReference type="Pfam" id="PF16686">
    <property type="entry name" value="POT1PC"/>
    <property type="match status" value="1"/>
</dbReference>
<feature type="compositionally biased region" description="Basic and acidic residues" evidence="8">
    <location>
        <begin position="232"/>
        <end position="248"/>
    </location>
</feature>
<dbReference type="Gene3D" id="2.40.50.140">
    <property type="entry name" value="Nucleic acid-binding proteins"/>
    <property type="match status" value="2"/>
</dbReference>
<evidence type="ECO:0000313" key="11">
    <source>
        <dbReference type="Proteomes" id="UP000777482"/>
    </source>
</evidence>
<keyword evidence="6" id="KW-0238">DNA-binding</keyword>
<feature type="compositionally biased region" description="Basic and acidic residues" evidence="8">
    <location>
        <begin position="271"/>
        <end position="280"/>
    </location>
</feature>
<feature type="region of interest" description="Disordered" evidence="8">
    <location>
        <begin position="1"/>
        <end position="24"/>
    </location>
</feature>
<dbReference type="GO" id="GO:0016233">
    <property type="term" value="P:telomere capping"/>
    <property type="evidence" value="ECO:0007669"/>
    <property type="project" value="TreeGrafter"/>
</dbReference>
<feature type="compositionally biased region" description="Polar residues" evidence="8">
    <location>
        <begin position="179"/>
        <end position="195"/>
    </location>
</feature>
<dbReference type="PANTHER" id="PTHR14513:SF0">
    <property type="entry name" value="PROTECTION OF TELOMERES PROTEIN 1"/>
    <property type="match status" value="1"/>
</dbReference>
<evidence type="ECO:0000256" key="4">
    <source>
        <dbReference type="ARBA" id="ARBA00022454"/>
    </source>
</evidence>
<feature type="compositionally biased region" description="Low complexity" evidence="8">
    <location>
        <begin position="13"/>
        <end position="24"/>
    </location>
</feature>
<feature type="compositionally biased region" description="Low complexity" evidence="8">
    <location>
        <begin position="249"/>
        <end position="262"/>
    </location>
</feature>
<evidence type="ECO:0000256" key="1">
    <source>
        <dbReference type="ARBA" id="ARBA00004123"/>
    </source>
</evidence>
<dbReference type="Proteomes" id="UP000777482">
    <property type="component" value="Unassembled WGS sequence"/>
</dbReference>
<dbReference type="InterPro" id="IPR012340">
    <property type="entry name" value="NA-bd_OB-fold"/>
</dbReference>
<feature type="region of interest" description="Disordered" evidence="8">
    <location>
        <begin position="216"/>
        <end position="280"/>
    </location>
</feature>
<gene>
    <name evidence="10" type="ORF">C6P46_004722</name>
</gene>